<dbReference type="GO" id="GO:0006508">
    <property type="term" value="P:proteolysis"/>
    <property type="evidence" value="ECO:0007669"/>
    <property type="project" value="UniProtKB-KW"/>
</dbReference>
<dbReference type="EC" id="3.4.21.83" evidence="7"/>
<sequence length="736" mass="81715">MSFDTGVCGGMRRAETSAITVEPMALETAAAVIPPIAKKVPTERTHHGDTFADPYEWLRDKDDPEVIAYLEAENAYTDAQTAQLAPLRARIFDEIKSRTQETDLSVPSRLGDYWYYSRSFEGKQYGVHCRCPIADRDDWTPPQLDVDTEITGEEILLDSNVLAAGHDFFALGAYSISHDGTLLAYSTDTVGDERYVLRFKDLRTGELLGDEIAGTAPGATWSLDGTHVFYQTVDESWRPDTVWRHRLGADRSGDVRVFHEPDERYWVSIGATRSEKYLMIWVGSKITSEGWILESDDPEGEFRVLLPRREGVEYSAEHAVIGGHDRLLILHNDVIDGVKAENFVLAEAPVDDPAAMTTLIGHRDEVRLEDIDCFADHLVLSYRREALPRVAVWPLTSDGYGELRELDFGLELFSAGVGSNPEWAQPTLRLGVTSFITPMQIFDYVPATGEMTLRKQQQVLGGYDPDDYVQHRDWAVAADGTRIPVSVVRRRDSEGSGPKPLLLYGYGSYEASIDPGFSVSRLSLLDRGMVFAVAHVRGGGEMGRLWYEHGKTLTKKNTFTDFVSCARHLVDTEVTRPELMVADGGSAGGLLMGAVANLAPELFTGILANVPFVDPLTSILDPSLPLTVIEWDEWGNPLEDPEVYAYMKSYSPYENVTAQNYPAILAITSINDTRVLYVEPAKWVAALRATKTGDSQLLLKTEMSAGHGGVSGRYEKWKEVAFEYAWVLDTVGLGES</sequence>
<dbReference type="InterPro" id="IPR001375">
    <property type="entry name" value="Peptidase_S9_cat"/>
</dbReference>
<dbReference type="Pfam" id="PF02897">
    <property type="entry name" value="Peptidase_S9_N"/>
    <property type="match status" value="1"/>
</dbReference>
<dbReference type="InterPro" id="IPR051543">
    <property type="entry name" value="Serine_Peptidase_S9A"/>
</dbReference>
<name>W5T7W5_9NOCA</name>
<dbReference type="AlphaFoldDB" id="W5T7W5"/>
<dbReference type="PANTHER" id="PTHR11757">
    <property type="entry name" value="PROTEASE FAMILY S9A OLIGOPEPTIDASE"/>
    <property type="match status" value="1"/>
</dbReference>
<keyword evidence="4" id="KW-0720">Serine protease</keyword>
<dbReference type="Pfam" id="PF00326">
    <property type="entry name" value="Peptidase_S9"/>
    <property type="match status" value="1"/>
</dbReference>
<dbReference type="KEGG" id="nno:NONO_c05830"/>
<reference evidence="7 8" key="1">
    <citation type="journal article" date="2014" name="Appl. Environ. Microbiol.">
        <title>Insights into the Microbial Degradation of Rubber and Gutta-Percha by Analysis of the Complete Genome of Nocardia nova SH22a.</title>
        <authorList>
            <person name="Luo Q."/>
            <person name="Hiessl S."/>
            <person name="Poehlein A."/>
            <person name="Daniel R."/>
            <person name="Steinbuchel A."/>
        </authorList>
    </citation>
    <scope>NUCLEOTIDE SEQUENCE [LARGE SCALE GENOMIC DNA]</scope>
    <source>
        <strain evidence="7">SH22a</strain>
    </source>
</reference>
<dbReference type="GO" id="GO:0004252">
    <property type="term" value="F:serine-type endopeptidase activity"/>
    <property type="evidence" value="ECO:0007669"/>
    <property type="project" value="UniProtKB-EC"/>
</dbReference>
<dbReference type="SUPFAM" id="SSF53474">
    <property type="entry name" value="alpha/beta-Hydrolases"/>
    <property type="match status" value="1"/>
</dbReference>
<dbReference type="PRINTS" id="PR00862">
    <property type="entry name" value="PROLIGOPTASE"/>
</dbReference>
<gene>
    <name evidence="7" type="primary">ptrB</name>
    <name evidence="7" type="ORF">NONO_c05830</name>
</gene>
<accession>W5T7W5</accession>
<dbReference type="STRING" id="1415166.NONO_c05830"/>
<keyword evidence="8" id="KW-1185">Reference proteome</keyword>
<evidence type="ECO:0000256" key="4">
    <source>
        <dbReference type="ARBA" id="ARBA00022825"/>
    </source>
</evidence>
<feature type="domain" description="Peptidase S9A N-terminal" evidence="6">
    <location>
        <begin position="34"/>
        <end position="457"/>
    </location>
</feature>
<proteinExistence type="inferred from homology"/>
<dbReference type="HOGENOM" id="CLU_011290_0_1_11"/>
<dbReference type="Gene3D" id="3.40.50.1820">
    <property type="entry name" value="alpha/beta hydrolase"/>
    <property type="match status" value="1"/>
</dbReference>
<evidence type="ECO:0000259" key="6">
    <source>
        <dbReference type="Pfam" id="PF02897"/>
    </source>
</evidence>
<evidence type="ECO:0000259" key="5">
    <source>
        <dbReference type="Pfam" id="PF00326"/>
    </source>
</evidence>
<dbReference type="InterPro" id="IPR002470">
    <property type="entry name" value="Peptidase_S9A"/>
</dbReference>
<keyword evidence="2 7" id="KW-0645">Protease</keyword>
<evidence type="ECO:0000256" key="2">
    <source>
        <dbReference type="ARBA" id="ARBA00022670"/>
    </source>
</evidence>
<dbReference type="Gene3D" id="2.130.10.120">
    <property type="entry name" value="Prolyl oligopeptidase, N-terminal domain"/>
    <property type="match status" value="1"/>
</dbReference>
<organism evidence="7 8">
    <name type="scientific">Nocardia nova SH22a</name>
    <dbReference type="NCBI Taxonomy" id="1415166"/>
    <lineage>
        <taxon>Bacteria</taxon>
        <taxon>Bacillati</taxon>
        <taxon>Actinomycetota</taxon>
        <taxon>Actinomycetes</taxon>
        <taxon>Mycobacteriales</taxon>
        <taxon>Nocardiaceae</taxon>
        <taxon>Nocardia</taxon>
    </lineage>
</organism>
<dbReference type="EMBL" id="CP006850">
    <property type="protein sequence ID" value="AHH15395.1"/>
    <property type="molecule type" value="Genomic_DNA"/>
</dbReference>
<protein>
    <submittedName>
        <fullName evidence="7">Protease 2</fullName>
        <ecNumber evidence="7">3.4.21.83</ecNumber>
    </submittedName>
</protein>
<evidence type="ECO:0000256" key="1">
    <source>
        <dbReference type="ARBA" id="ARBA00005228"/>
    </source>
</evidence>
<comment type="similarity">
    <text evidence="1">Belongs to the peptidase S9A family.</text>
</comment>
<feature type="domain" description="Peptidase S9 prolyl oligopeptidase catalytic" evidence="5">
    <location>
        <begin position="516"/>
        <end position="732"/>
    </location>
</feature>
<dbReference type="eggNOG" id="COG1770">
    <property type="taxonomic scope" value="Bacteria"/>
</dbReference>
<dbReference type="Proteomes" id="UP000019150">
    <property type="component" value="Chromosome"/>
</dbReference>
<evidence type="ECO:0000313" key="8">
    <source>
        <dbReference type="Proteomes" id="UP000019150"/>
    </source>
</evidence>
<evidence type="ECO:0000256" key="3">
    <source>
        <dbReference type="ARBA" id="ARBA00022801"/>
    </source>
</evidence>
<dbReference type="InterPro" id="IPR029058">
    <property type="entry name" value="AB_hydrolase_fold"/>
</dbReference>
<dbReference type="InterPro" id="IPR023302">
    <property type="entry name" value="Pept_S9A_N"/>
</dbReference>
<dbReference type="PANTHER" id="PTHR11757:SF19">
    <property type="entry name" value="PROLYL ENDOPEPTIDASE-LIKE"/>
    <property type="match status" value="1"/>
</dbReference>
<dbReference type="SUPFAM" id="SSF50993">
    <property type="entry name" value="Peptidase/esterase 'gauge' domain"/>
    <property type="match status" value="1"/>
</dbReference>
<evidence type="ECO:0000313" key="7">
    <source>
        <dbReference type="EMBL" id="AHH15395.1"/>
    </source>
</evidence>
<keyword evidence="3 7" id="KW-0378">Hydrolase</keyword>
<dbReference type="PATRIC" id="fig|1415166.3.peg.596"/>